<reference evidence="1" key="1">
    <citation type="submission" date="2019-12" db="EMBL/GenBank/DDBJ databases">
        <title>The DNA Methylation Landscape of Giant Viruses.</title>
        <authorList>
            <person name="Jeudy S."/>
            <person name="Rigou S."/>
            <person name="Alempic J.-M."/>
            <person name="Claverie J.-M."/>
            <person name="Abergel C."/>
            <person name="Legendre M."/>
        </authorList>
    </citation>
    <scope>NUCLEOTIDE SEQUENCE</scope>
    <source>
        <strain evidence="1">P4</strain>
    </source>
</reference>
<proteinExistence type="predicted"/>
<evidence type="ECO:0000313" key="1">
    <source>
        <dbReference type="EMBL" id="QIN54414.1"/>
    </source>
</evidence>
<gene>
    <name evidence="1" type="primary">ck289</name>
</gene>
<keyword evidence="2" id="KW-1185">Reference proteome</keyword>
<name>A0A6G8MYW2_9VIRU</name>
<dbReference type="Proteomes" id="UP001224087">
    <property type="component" value="Segment"/>
</dbReference>
<organism evidence="1 2">
    <name type="scientific">Cedratvirus kamchatka</name>
    <dbReference type="NCBI Taxonomy" id="2716914"/>
    <lineage>
        <taxon>Viruses</taxon>
        <taxon>Pithoviruses</taxon>
        <taxon>Orthocedratvirinae</taxon>
        <taxon>Alphacedratvirus</taxon>
        <taxon>Alphacedratvirus rossiense</taxon>
    </lineage>
</organism>
<protein>
    <submittedName>
        <fullName evidence="1">Uncharacterized protein</fullName>
    </submittedName>
</protein>
<dbReference type="EMBL" id="MN873693">
    <property type="protein sequence ID" value="QIN54414.1"/>
    <property type="molecule type" value="Genomic_DNA"/>
</dbReference>
<evidence type="ECO:0000313" key="2">
    <source>
        <dbReference type="Proteomes" id="UP001224087"/>
    </source>
</evidence>
<sequence length="146" mass="16936">MEDGVFPEDLKLLIEKLTFISKIPKGQKVNLRSMNFSESSSLMTSMKRTLYCENRTEMVEFIDSCIKESNSMLLSFSDYTLLISYLAKSIDGINNLMTTYRDDPYVVSKLEVCIKHIDLIVQSCKLKHDKNKKPGYMYKRLTFSEC</sequence>
<accession>A0A6G8MYW2</accession>